<dbReference type="Pfam" id="PF00106">
    <property type="entry name" value="adh_short"/>
    <property type="match status" value="1"/>
</dbReference>
<dbReference type="PANTHER" id="PTHR42760:SF123">
    <property type="entry name" value="OXIDOREDUCTASE"/>
    <property type="match status" value="1"/>
</dbReference>
<name>A0A923M353_9BURK</name>
<keyword evidence="4" id="KW-1185">Reference proteome</keyword>
<comment type="similarity">
    <text evidence="1 2">Belongs to the short-chain dehydrogenases/reductases (SDR) family.</text>
</comment>
<comment type="caution">
    <text evidence="3">The sequence shown here is derived from an EMBL/GenBank/DDBJ whole genome shotgun (WGS) entry which is preliminary data.</text>
</comment>
<dbReference type="AlphaFoldDB" id="A0A923M353"/>
<dbReference type="GO" id="GO:0016616">
    <property type="term" value="F:oxidoreductase activity, acting on the CH-OH group of donors, NAD or NADP as acceptor"/>
    <property type="evidence" value="ECO:0007669"/>
    <property type="project" value="TreeGrafter"/>
</dbReference>
<gene>
    <name evidence="3" type="ORF">H8R02_00975</name>
</gene>
<dbReference type="RefSeq" id="WP_187080560.1">
    <property type="nucleotide sequence ID" value="NZ_JACORU010000001.1"/>
</dbReference>
<dbReference type="PANTHER" id="PTHR42760">
    <property type="entry name" value="SHORT-CHAIN DEHYDROGENASES/REDUCTASES FAMILY MEMBER"/>
    <property type="match status" value="1"/>
</dbReference>
<dbReference type="InterPro" id="IPR002347">
    <property type="entry name" value="SDR_fam"/>
</dbReference>
<evidence type="ECO:0000256" key="1">
    <source>
        <dbReference type="ARBA" id="ARBA00006484"/>
    </source>
</evidence>
<dbReference type="GO" id="GO:0030497">
    <property type="term" value="P:fatty acid elongation"/>
    <property type="evidence" value="ECO:0007669"/>
    <property type="project" value="TreeGrafter"/>
</dbReference>
<proteinExistence type="inferred from homology"/>
<evidence type="ECO:0000313" key="4">
    <source>
        <dbReference type="Proteomes" id="UP000596827"/>
    </source>
</evidence>
<protein>
    <submittedName>
        <fullName evidence="3">SDR family oxidoreductase</fullName>
    </submittedName>
</protein>
<evidence type="ECO:0000313" key="3">
    <source>
        <dbReference type="EMBL" id="MBC5763006.1"/>
    </source>
</evidence>
<dbReference type="PRINTS" id="PR00081">
    <property type="entry name" value="GDHRDH"/>
</dbReference>
<dbReference type="Gene3D" id="3.40.50.720">
    <property type="entry name" value="NAD(P)-binding Rossmann-like Domain"/>
    <property type="match status" value="1"/>
</dbReference>
<sequence>MQSPAAARFQGNVVVVTGAGQGIGRAAAERFAREGARVYLVDRAGAQGRAAAEAIHASGGDARFVQADLESYGAARDMVDTVLREAGRIDVAVHNVGGTIHVKPFWEYEPVQIEQEISRSLMPTLWCCREVIPVMLRQQRGAIVNVGSAVTRGGLFRVPYAAAKAGVHVMTACLAQELADTGVRINCVAPGAMDNADRVIPRNPSPPTDVDRERMQAMYVRALADTPLRRRGRADEAAAAICFLAADESSFITGQVLSVAGGATAS</sequence>
<dbReference type="InterPro" id="IPR036291">
    <property type="entry name" value="NAD(P)-bd_dom_sf"/>
</dbReference>
<organism evidence="3 4">
    <name type="scientific">Ramlibacter albus</name>
    <dbReference type="NCBI Taxonomy" id="2079448"/>
    <lineage>
        <taxon>Bacteria</taxon>
        <taxon>Pseudomonadati</taxon>
        <taxon>Pseudomonadota</taxon>
        <taxon>Betaproteobacteria</taxon>
        <taxon>Burkholderiales</taxon>
        <taxon>Comamonadaceae</taxon>
        <taxon>Ramlibacter</taxon>
    </lineage>
</organism>
<evidence type="ECO:0000256" key="2">
    <source>
        <dbReference type="RuleBase" id="RU000363"/>
    </source>
</evidence>
<dbReference type="SUPFAM" id="SSF51735">
    <property type="entry name" value="NAD(P)-binding Rossmann-fold domains"/>
    <property type="match status" value="1"/>
</dbReference>
<dbReference type="PRINTS" id="PR00080">
    <property type="entry name" value="SDRFAMILY"/>
</dbReference>
<accession>A0A923M353</accession>
<dbReference type="EMBL" id="JACORU010000001">
    <property type="protein sequence ID" value="MBC5763006.1"/>
    <property type="molecule type" value="Genomic_DNA"/>
</dbReference>
<reference evidence="3" key="1">
    <citation type="submission" date="2020-08" db="EMBL/GenBank/DDBJ databases">
        <title>Ramlibacter sp. GTP1 16S ribosomal RNA gene genome sequencing and assembly.</title>
        <authorList>
            <person name="Kang M."/>
        </authorList>
    </citation>
    <scope>NUCLEOTIDE SEQUENCE</scope>
    <source>
        <strain evidence="3">GTP1</strain>
    </source>
</reference>
<dbReference type="FunFam" id="3.40.50.720:FF:000084">
    <property type="entry name" value="Short-chain dehydrogenase reductase"/>
    <property type="match status" value="1"/>
</dbReference>
<dbReference type="Proteomes" id="UP000596827">
    <property type="component" value="Unassembled WGS sequence"/>
</dbReference>